<accession>A0A1E4TQM8</accession>
<dbReference type="PANTHER" id="PTHR33798">
    <property type="entry name" value="FLAVOPROTEIN OXYGENASE"/>
    <property type="match status" value="1"/>
</dbReference>
<dbReference type="Gene3D" id="2.30.110.10">
    <property type="entry name" value="Electron Transport, Fmn-binding Protein, Chain A"/>
    <property type="match status" value="1"/>
</dbReference>
<keyword evidence="2" id="KW-0285">Flavoprotein</keyword>
<proteinExistence type="inferred from homology"/>
<keyword evidence="3" id="KW-0288">FMN</keyword>
<comment type="similarity">
    <text evidence="4">Belongs to the flavoredoxin family.</text>
</comment>
<organism evidence="6 7">
    <name type="scientific">Pachysolen tannophilus NRRL Y-2460</name>
    <dbReference type="NCBI Taxonomy" id="669874"/>
    <lineage>
        <taxon>Eukaryota</taxon>
        <taxon>Fungi</taxon>
        <taxon>Dikarya</taxon>
        <taxon>Ascomycota</taxon>
        <taxon>Saccharomycotina</taxon>
        <taxon>Pichiomycetes</taxon>
        <taxon>Pachysolenaceae</taxon>
        <taxon>Pachysolen</taxon>
    </lineage>
</organism>
<evidence type="ECO:0000313" key="6">
    <source>
        <dbReference type="EMBL" id="ODV94019.1"/>
    </source>
</evidence>
<reference evidence="7" key="1">
    <citation type="submission" date="2016-05" db="EMBL/GenBank/DDBJ databases">
        <title>Comparative genomics of biotechnologically important yeasts.</title>
        <authorList>
            <consortium name="DOE Joint Genome Institute"/>
            <person name="Riley R."/>
            <person name="Haridas S."/>
            <person name="Wolfe K.H."/>
            <person name="Lopes M.R."/>
            <person name="Hittinger C.T."/>
            <person name="Goker M."/>
            <person name="Salamov A."/>
            <person name="Wisecaver J."/>
            <person name="Long T.M."/>
            <person name="Aerts A.L."/>
            <person name="Barry K."/>
            <person name="Choi C."/>
            <person name="Clum A."/>
            <person name="Coughlan A.Y."/>
            <person name="Deshpande S."/>
            <person name="Douglass A.P."/>
            <person name="Hanson S.J."/>
            <person name="Klenk H.-P."/>
            <person name="Labutti K."/>
            <person name="Lapidus A."/>
            <person name="Lindquist E."/>
            <person name="Lipzen A."/>
            <person name="Meier-Kolthoff J.P."/>
            <person name="Ohm R.A."/>
            <person name="Otillar R.P."/>
            <person name="Pangilinan J."/>
            <person name="Peng Y."/>
            <person name="Rokas A."/>
            <person name="Rosa C.A."/>
            <person name="Scheuner C."/>
            <person name="Sibirny A.A."/>
            <person name="Slot J.C."/>
            <person name="Stielow J.B."/>
            <person name="Sun H."/>
            <person name="Kurtzman C.P."/>
            <person name="Blackwell M."/>
            <person name="Grigoriev I.V."/>
            <person name="Jeffries T.W."/>
        </authorList>
    </citation>
    <scope>NUCLEOTIDE SEQUENCE [LARGE SCALE GENOMIC DNA]</scope>
    <source>
        <strain evidence="7">NRRL Y-2460</strain>
    </source>
</reference>
<evidence type="ECO:0000259" key="5">
    <source>
        <dbReference type="SMART" id="SM00903"/>
    </source>
</evidence>
<dbReference type="SUPFAM" id="SSF50475">
    <property type="entry name" value="FMN-binding split barrel"/>
    <property type="match status" value="1"/>
</dbReference>
<dbReference type="AlphaFoldDB" id="A0A1E4TQM8"/>
<comment type="cofactor">
    <cofactor evidence="1">
        <name>FMN</name>
        <dbReference type="ChEBI" id="CHEBI:58210"/>
    </cofactor>
</comment>
<protein>
    <recommendedName>
        <fullName evidence="5">Flavin reductase like domain-containing protein</fullName>
    </recommendedName>
</protein>
<evidence type="ECO:0000313" key="7">
    <source>
        <dbReference type="Proteomes" id="UP000094236"/>
    </source>
</evidence>
<evidence type="ECO:0000256" key="4">
    <source>
        <dbReference type="ARBA" id="ARBA00038054"/>
    </source>
</evidence>
<dbReference type="InterPro" id="IPR002563">
    <property type="entry name" value="Flavin_Rdtase-like_dom"/>
</dbReference>
<feature type="domain" description="Flavin reductase like" evidence="5">
    <location>
        <begin position="78"/>
        <end position="244"/>
    </location>
</feature>
<dbReference type="InterPro" id="IPR012349">
    <property type="entry name" value="Split_barrel_FMN-bd"/>
</dbReference>
<dbReference type="STRING" id="669874.A0A1E4TQM8"/>
<evidence type="ECO:0000256" key="1">
    <source>
        <dbReference type="ARBA" id="ARBA00001917"/>
    </source>
</evidence>
<sequence>MIRNQAGTQEGHGELETKKNISHPFEADEEWNYHDTVDPNWVAGKGASDNKWSNFNKIQIDPFSEDRSSADNYKLLIGAITPRPIAFVSTINSKGNKNLAPFSYFNVVNSDPPIFVIGFTGNSNFRDTCRNIMETGECTINIISEWFVEAANFCSINSPPDVDEWKLSGLTALPSTKVKPPHVAESAFSIEGKLINSHEWKSKFDPSKISGTMCIIEGVNFHVREDLTNKDQNLLNFTKLKPVSRLGGIMYSRTVEGYELTRPNYEEEVEKKEVKDILK</sequence>
<dbReference type="SMART" id="SM00903">
    <property type="entry name" value="Flavin_Reduct"/>
    <property type="match status" value="1"/>
</dbReference>
<dbReference type="OrthoDB" id="10250990at2759"/>
<dbReference type="GO" id="GO:0010181">
    <property type="term" value="F:FMN binding"/>
    <property type="evidence" value="ECO:0007669"/>
    <property type="project" value="InterPro"/>
</dbReference>
<dbReference type="Pfam" id="PF01613">
    <property type="entry name" value="Flavin_Reduct"/>
    <property type="match status" value="1"/>
</dbReference>
<dbReference type="PANTHER" id="PTHR33798:SF5">
    <property type="entry name" value="FLAVIN REDUCTASE LIKE DOMAIN-CONTAINING PROTEIN"/>
    <property type="match status" value="1"/>
</dbReference>
<name>A0A1E4TQM8_PACTA</name>
<keyword evidence="7" id="KW-1185">Reference proteome</keyword>
<dbReference type="EMBL" id="KV454017">
    <property type="protein sequence ID" value="ODV94019.1"/>
    <property type="molecule type" value="Genomic_DNA"/>
</dbReference>
<evidence type="ECO:0000256" key="3">
    <source>
        <dbReference type="ARBA" id="ARBA00022643"/>
    </source>
</evidence>
<evidence type="ECO:0000256" key="2">
    <source>
        <dbReference type="ARBA" id="ARBA00022630"/>
    </source>
</evidence>
<gene>
    <name evidence="6" type="ORF">PACTADRAFT_51754</name>
</gene>
<dbReference type="Proteomes" id="UP000094236">
    <property type="component" value="Unassembled WGS sequence"/>
</dbReference>